<dbReference type="PANTHER" id="PTHR17920">
    <property type="entry name" value="TRANSMEMBRANE AND COILED-COIL DOMAIN-CONTAINING PROTEIN 4 TMCO4"/>
    <property type="match status" value="1"/>
</dbReference>
<reference evidence="6 7" key="2">
    <citation type="journal article" date="2015" name="Eukaryot. Cell">
        <title>Asexual propagation of a virulent clone complex in a human and feline outbreak of sporotrichosis.</title>
        <authorList>
            <person name="Teixeira Mde M."/>
            <person name="Rodrigues A.M."/>
            <person name="Tsui C.K."/>
            <person name="de Almeida L.G."/>
            <person name="Van Diepeningen A.D."/>
            <person name="van den Ende B.G."/>
            <person name="Fernandes G.F."/>
            <person name="Kano R."/>
            <person name="Hamelin R.C."/>
            <person name="Lopes-Bezerra L.M."/>
            <person name="Vasconcelos A.T."/>
            <person name="de Hoog S."/>
            <person name="de Camargo Z.P."/>
            <person name="Felipe M.S."/>
        </authorList>
    </citation>
    <scope>NUCLEOTIDE SEQUENCE [LARGE SCALE GENOMIC DNA]</scope>
    <source>
        <strain evidence="6 7">1099-18</strain>
    </source>
</reference>
<comment type="caution">
    <text evidence="6">The sequence shown here is derived from an EMBL/GenBank/DDBJ whole genome shotgun (WGS) entry which is preliminary data.</text>
</comment>
<dbReference type="VEuPathDB" id="FungiDB:SPSK_00233"/>
<organism evidence="6 7">
    <name type="scientific">Sporothrix schenckii 1099-18</name>
    <dbReference type="NCBI Taxonomy" id="1397361"/>
    <lineage>
        <taxon>Eukaryota</taxon>
        <taxon>Fungi</taxon>
        <taxon>Dikarya</taxon>
        <taxon>Ascomycota</taxon>
        <taxon>Pezizomycotina</taxon>
        <taxon>Sordariomycetes</taxon>
        <taxon>Sordariomycetidae</taxon>
        <taxon>Ophiostomatales</taxon>
        <taxon>Ophiostomataceae</taxon>
        <taxon>Sporothrix</taxon>
    </lineage>
</organism>
<evidence type="ECO:0000256" key="3">
    <source>
        <dbReference type="ARBA" id="ARBA00022989"/>
    </source>
</evidence>
<reference evidence="6 7" key="1">
    <citation type="journal article" date="2014" name="BMC Genomics">
        <title>Comparative genomics of the major fungal agents of human and animal Sporotrichosis: Sporothrix schenckii and Sporothrix brasiliensis.</title>
        <authorList>
            <person name="Teixeira M.M."/>
            <person name="de Almeida L.G."/>
            <person name="Kubitschek-Barreira P."/>
            <person name="Alves F.L."/>
            <person name="Kioshima E.S."/>
            <person name="Abadio A.K."/>
            <person name="Fernandes L."/>
            <person name="Derengowski L.S."/>
            <person name="Ferreira K.S."/>
            <person name="Souza R.C."/>
            <person name="Ruiz J.C."/>
            <person name="de Andrade N.C."/>
            <person name="Paes H.C."/>
            <person name="Nicola A.M."/>
            <person name="Albuquerque P."/>
            <person name="Gerber A.L."/>
            <person name="Martins V.P."/>
            <person name="Peconick L.D."/>
            <person name="Neto A.V."/>
            <person name="Chaucanez C.B."/>
            <person name="Silva P.A."/>
            <person name="Cunha O.L."/>
            <person name="de Oliveira F.F."/>
            <person name="dos Santos T.C."/>
            <person name="Barros A.L."/>
            <person name="Soares M.A."/>
            <person name="de Oliveira L.M."/>
            <person name="Marini M.M."/>
            <person name="Villalobos-Duno H."/>
            <person name="Cunha M.M."/>
            <person name="de Hoog S."/>
            <person name="da Silveira J.F."/>
            <person name="Henrissat B."/>
            <person name="Nino-Vega G.A."/>
            <person name="Cisalpino P.S."/>
            <person name="Mora-Montes H.M."/>
            <person name="Almeida S.R."/>
            <person name="Stajich J.E."/>
            <person name="Lopes-Bezerra L.M."/>
            <person name="Vasconcelos A.T."/>
            <person name="Felipe M.S."/>
        </authorList>
    </citation>
    <scope>NUCLEOTIDE SEQUENCE [LARGE SCALE GENOMIC DNA]</scope>
    <source>
        <strain evidence="6 7">1099-18</strain>
    </source>
</reference>
<accession>A0A0F2M516</accession>
<evidence type="ECO:0000256" key="4">
    <source>
        <dbReference type="ARBA" id="ARBA00023136"/>
    </source>
</evidence>
<name>A0A0F2M516_SPOSC</name>
<evidence type="ECO:0000256" key="2">
    <source>
        <dbReference type="ARBA" id="ARBA00022692"/>
    </source>
</evidence>
<feature type="region of interest" description="Disordered" evidence="5">
    <location>
        <begin position="718"/>
        <end position="751"/>
    </location>
</feature>
<comment type="subcellular location">
    <subcellularLocation>
        <location evidence="1">Membrane</location>
        <topology evidence="1">Multi-pass membrane protein</topology>
    </subcellularLocation>
</comment>
<dbReference type="OrthoDB" id="277931at2759"/>
<dbReference type="PANTHER" id="PTHR17920:SF22">
    <property type="entry name" value="DUF726 DOMAIN PROTEIN (AFU_ORTHOLOGUE AFUA_2G12860)"/>
    <property type="match status" value="1"/>
</dbReference>
<dbReference type="RefSeq" id="XP_016586571.1">
    <property type="nucleotide sequence ID" value="XM_016727211.1"/>
</dbReference>
<keyword evidence="3" id="KW-1133">Transmembrane helix</keyword>
<proteinExistence type="predicted"/>
<gene>
    <name evidence="6" type="ORF">SPSK_00233</name>
</gene>
<keyword evidence="2" id="KW-0812">Transmembrane</keyword>
<dbReference type="Proteomes" id="UP000033710">
    <property type="component" value="Unassembled WGS sequence"/>
</dbReference>
<feature type="compositionally biased region" description="Polar residues" evidence="5">
    <location>
        <begin position="1"/>
        <end position="16"/>
    </location>
</feature>
<feature type="compositionally biased region" description="Polar residues" evidence="5">
    <location>
        <begin position="36"/>
        <end position="48"/>
    </location>
</feature>
<dbReference type="AlphaFoldDB" id="A0A0F2M516"/>
<protein>
    <recommendedName>
        <fullName evidence="8">DUF726 domain protein</fullName>
    </recommendedName>
</protein>
<sequence length="751" mass="81633">MASPSNSPTSALLSSIHNKESVREEKSTLSEEEAQHISSFTADTSQRVDQPGENMAPRSSQRGGGRSTNIQRREADLSGIISTAQKTELVLLVASITSEMQEHVCKVFDHQPSSTFFRPVHYSSNSHAKSPPLMSSGRNVVVNQIHGQYPHAMGFDGAQGELKREALSSFQKWQAAVTKRVSEIRASGDQMQQAPQTQGKTFNNKQSGRAAGTGFDRNGGINTGRATPNDARPTLAVEVVQRGNVLKAPGVSNGSITQLNMERRQHLLHVLILLIVSLETYQAYSRTFMSRIAAHLRIPQDVMAEEEYRIALGLSHAASNAFNEEAVFKKSDEGRRERKGRAAGPNRSSTTLKLAHSLDVAKVGSLAGGHGLGSTATASVLGTMGTLLDGGLAVCVFFGMCGPRGSSAKTLDAFTKDVQDVALLPLYGAQKLQIHESIMVMPTERRLRLTIGINGWLSSREDTSGPWSMLGNKSEAYTLNWEQETLFKIGASINSVASSVAWQNAKRNLETRNFLASLETLRWPSSLLKISKIVDNPWSVGMVRADKVGIALADAITNKVHGERGVSMIGYGLGARVIYTCLMSLSERRIFGQVENVLVMGTPAPSSGCVWTALRSVVSGRLVNVFSENDFILGFLHRTGCIQFGVAGLQRIQGVYGIENVDASKPITNHLRYPSLVGRILKDVGWEDLNANDDRTIESLNHGSCEPESYMETKTVQTKGASTQHLVAKEGKKRAGRRKTDAPLHAMSNVR</sequence>
<evidence type="ECO:0000256" key="1">
    <source>
        <dbReference type="ARBA" id="ARBA00004141"/>
    </source>
</evidence>
<dbReference type="EMBL" id="AXCR01000008">
    <property type="protein sequence ID" value="KJR83895.1"/>
    <property type="molecule type" value="Genomic_DNA"/>
</dbReference>
<feature type="region of interest" description="Disordered" evidence="5">
    <location>
        <begin position="188"/>
        <end position="230"/>
    </location>
</feature>
<keyword evidence="4" id="KW-0472">Membrane</keyword>
<dbReference type="KEGG" id="ssck:SPSK_00233"/>
<evidence type="ECO:0000313" key="7">
    <source>
        <dbReference type="Proteomes" id="UP000033710"/>
    </source>
</evidence>
<dbReference type="GeneID" id="27662488"/>
<dbReference type="GO" id="GO:0016020">
    <property type="term" value="C:membrane"/>
    <property type="evidence" value="ECO:0007669"/>
    <property type="project" value="UniProtKB-SubCell"/>
</dbReference>
<dbReference type="Pfam" id="PF05277">
    <property type="entry name" value="DUF726"/>
    <property type="match status" value="1"/>
</dbReference>
<feature type="region of interest" description="Disordered" evidence="5">
    <location>
        <begin position="1"/>
        <end position="70"/>
    </location>
</feature>
<feature type="compositionally biased region" description="Polar residues" evidence="5">
    <location>
        <begin position="189"/>
        <end position="207"/>
    </location>
</feature>
<evidence type="ECO:0008006" key="8">
    <source>
        <dbReference type="Google" id="ProtNLM"/>
    </source>
</evidence>
<evidence type="ECO:0000256" key="5">
    <source>
        <dbReference type="SAM" id="MobiDB-lite"/>
    </source>
</evidence>
<feature type="region of interest" description="Disordered" evidence="5">
    <location>
        <begin position="328"/>
        <end position="350"/>
    </location>
</feature>
<feature type="compositionally biased region" description="Basic and acidic residues" evidence="5">
    <location>
        <begin position="17"/>
        <end position="35"/>
    </location>
</feature>
<dbReference type="InterPro" id="IPR007941">
    <property type="entry name" value="DUF726"/>
</dbReference>
<evidence type="ECO:0000313" key="6">
    <source>
        <dbReference type="EMBL" id="KJR83895.1"/>
    </source>
</evidence>